<protein>
    <recommendedName>
        <fullName evidence="3">P-loop containing nucleoside triphosphate hydrolase</fullName>
    </recommendedName>
</protein>
<accession>A0A370TD11</accession>
<dbReference type="STRING" id="2656787.A0A370TD11"/>
<dbReference type="OrthoDB" id="408152at2759"/>
<dbReference type="Pfam" id="PF17784">
    <property type="entry name" value="Sulfotransfer_4"/>
    <property type="match status" value="1"/>
</dbReference>
<sequence length="275" mass="30953">MASDLQNGQLTTMGLLRPKTNIDRRSCKRVVPMKVICLGLCRTGTSSLRAALFELGLNDVYHMFSVTTENPLDAELWKEAYDAKYKGIGKPYGKEEFDALLGHCMATTDFPGISFAPELLAAYPDAKVILTVRDNGDVWYDSVFNTIWTVSNFLRAPPKTLTQRLVQAILPKPHFNVFEHTPLGNFPVEGRQWYDDWNEDIRTRAKGREFLEFNVKQGWGPLCEFLGVEQPKAKFPRVNDSASFKETHNNDLLRVGAKVVAALSVLGLAVWLAKK</sequence>
<dbReference type="AlphaFoldDB" id="A0A370TD11"/>
<evidence type="ECO:0008006" key="3">
    <source>
        <dbReference type="Google" id="ProtNLM"/>
    </source>
</evidence>
<organism evidence="1 2">
    <name type="scientific">Venustampulla echinocandica</name>
    <dbReference type="NCBI Taxonomy" id="2656787"/>
    <lineage>
        <taxon>Eukaryota</taxon>
        <taxon>Fungi</taxon>
        <taxon>Dikarya</taxon>
        <taxon>Ascomycota</taxon>
        <taxon>Pezizomycotina</taxon>
        <taxon>Leotiomycetes</taxon>
        <taxon>Helotiales</taxon>
        <taxon>Pleuroascaceae</taxon>
        <taxon>Venustampulla</taxon>
    </lineage>
</organism>
<dbReference type="InterPro" id="IPR027417">
    <property type="entry name" value="P-loop_NTPase"/>
</dbReference>
<evidence type="ECO:0000313" key="2">
    <source>
        <dbReference type="Proteomes" id="UP000254866"/>
    </source>
</evidence>
<dbReference type="Gene3D" id="3.40.50.300">
    <property type="entry name" value="P-loop containing nucleotide triphosphate hydrolases"/>
    <property type="match status" value="1"/>
</dbReference>
<dbReference type="GeneID" id="43601655"/>
<gene>
    <name evidence="1" type="ORF">BP5553_08806</name>
</gene>
<dbReference type="PANTHER" id="PTHR36978">
    <property type="entry name" value="P-LOOP CONTAINING NUCLEOTIDE TRIPHOSPHATE HYDROLASE"/>
    <property type="match status" value="1"/>
</dbReference>
<keyword evidence="2" id="KW-1185">Reference proteome</keyword>
<dbReference type="Proteomes" id="UP000254866">
    <property type="component" value="Unassembled WGS sequence"/>
</dbReference>
<proteinExistence type="predicted"/>
<dbReference type="RefSeq" id="XP_031866072.1">
    <property type="nucleotide sequence ID" value="XM_032017429.1"/>
</dbReference>
<reference evidence="1 2" key="1">
    <citation type="journal article" date="2018" name="IMA Fungus">
        <title>IMA Genome-F 9: Draft genome sequence of Annulohypoxylon stygium, Aspergillus mulundensis, Berkeleyomyces basicola (syn. Thielaviopsis basicola), Ceratocystis smalleyi, two Cercospora beticola strains, Coleophoma cylindrospora, Fusarium fracticaudum, Phialophora cf. hyalina, and Morchella septimelata.</title>
        <authorList>
            <person name="Wingfield B.D."/>
            <person name="Bills G.F."/>
            <person name="Dong Y."/>
            <person name="Huang W."/>
            <person name="Nel W.J."/>
            <person name="Swalarsk-Parry B.S."/>
            <person name="Vaghefi N."/>
            <person name="Wilken P.M."/>
            <person name="An Z."/>
            <person name="de Beer Z.W."/>
            <person name="De Vos L."/>
            <person name="Chen L."/>
            <person name="Duong T.A."/>
            <person name="Gao Y."/>
            <person name="Hammerbacher A."/>
            <person name="Kikkert J.R."/>
            <person name="Li Y."/>
            <person name="Li H."/>
            <person name="Li K."/>
            <person name="Li Q."/>
            <person name="Liu X."/>
            <person name="Ma X."/>
            <person name="Naidoo K."/>
            <person name="Pethybridge S.J."/>
            <person name="Sun J."/>
            <person name="Steenkamp E.T."/>
            <person name="van der Nest M.A."/>
            <person name="van Wyk S."/>
            <person name="Wingfield M.J."/>
            <person name="Xiong C."/>
            <person name="Yue Q."/>
            <person name="Zhang X."/>
        </authorList>
    </citation>
    <scope>NUCLEOTIDE SEQUENCE [LARGE SCALE GENOMIC DNA]</scope>
    <source>
        <strain evidence="1 2">BP 5553</strain>
    </source>
</reference>
<evidence type="ECO:0000313" key="1">
    <source>
        <dbReference type="EMBL" id="RDL32350.1"/>
    </source>
</evidence>
<dbReference type="PANTHER" id="PTHR36978:SF4">
    <property type="entry name" value="P-LOOP CONTAINING NUCLEOSIDE TRIPHOSPHATE HYDROLASE PROTEIN"/>
    <property type="match status" value="1"/>
</dbReference>
<comment type="caution">
    <text evidence="1">The sequence shown here is derived from an EMBL/GenBank/DDBJ whole genome shotgun (WGS) entry which is preliminary data.</text>
</comment>
<dbReference type="InterPro" id="IPR040632">
    <property type="entry name" value="Sulfotransfer_4"/>
</dbReference>
<dbReference type="EMBL" id="NPIC01000010">
    <property type="protein sequence ID" value="RDL32350.1"/>
    <property type="molecule type" value="Genomic_DNA"/>
</dbReference>
<dbReference type="SUPFAM" id="SSF52540">
    <property type="entry name" value="P-loop containing nucleoside triphosphate hydrolases"/>
    <property type="match status" value="1"/>
</dbReference>
<name>A0A370TD11_9HELO</name>